<comment type="function">
    <text evidence="9">Part of the tripartite ATP-independent periplasmic (TRAP) transport system.</text>
</comment>
<gene>
    <name evidence="11" type="ORF">CWS31_005015</name>
</gene>
<evidence type="ECO:0000256" key="9">
    <source>
        <dbReference type="RuleBase" id="RU369079"/>
    </source>
</evidence>
<comment type="subcellular location">
    <subcellularLocation>
        <location evidence="1 9">Cell inner membrane</location>
        <topology evidence="1 9">Multi-pass membrane protein</topology>
    </subcellularLocation>
</comment>
<evidence type="ECO:0000256" key="2">
    <source>
        <dbReference type="ARBA" id="ARBA00022448"/>
    </source>
</evidence>
<evidence type="ECO:0000256" key="8">
    <source>
        <dbReference type="ARBA" id="ARBA00038436"/>
    </source>
</evidence>
<dbReference type="PANTHER" id="PTHR35011:SF4">
    <property type="entry name" value="SLL1102 PROTEIN"/>
    <property type="match status" value="1"/>
</dbReference>
<keyword evidence="6 9" id="KW-1133">Transmembrane helix</keyword>
<evidence type="ECO:0000259" key="10">
    <source>
        <dbReference type="Pfam" id="PF04290"/>
    </source>
</evidence>
<comment type="similarity">
    <text evidence="8 9">Belongs to the TRAP transporter small permease family.</text>
</comment>
<keyword evidence="3" id="KW-1003">Cell membrane</keyword>
<protein>
    <recommendedName>
        <fullName evidence="9">TRAP transporter small permease protein</fullName>
    </recommendedName>
</protein>
<feature type="domain" description="Tripartite ATP-independent periplasmic transporters DctQ component" evidence="10">
    <location>
        <begin position="26"/>
        <end position="159"/>
    </location>
</feature>
<evidence type="ECO:0000256" key="3">
    <source>
        <dbReference type="ARBA" id="ARBA00022475"/>
    </source>
</evidence>
<dbReference type="EMBL" id="PJAI02000003">
    <property type="protein sequence ID" value="TYK66696.1"/>
    <property type="molecule type" value="Genomic_DNA"/>
</dbReference>
<organism evidence="11 12">
    <name type="scientific">Colwellia echini</name>
    <dbReference type="NCBI Taxonomy" id="1982103"/>
    <lineage>
        <taxon>Bacteria</taxon>
        <taxon>Pseudomonadati</taxon>
        <taxon>Pseudomonadota</taxon>
        <taxon>Gammaproteobacteria</taxon>
        <taxon>Alteromonadales</taxon>
        <taxon>Colwelliaceae</taxon>
        <taxon>Colwellia</taxon>
    </lineage>
</organism>
<feature type="transmembrane region" description="Helical" evidence="9">
    <location>
        <begin position="12"/>
        <end position="32"/>
    </location>
</feature>
<evidence type="ECO:0000256" key="4">
    <source>
        <dbReference type="ARBA" id="ARBA00022519"/>
    </source>
</evidence>
<dbReference type="InterPro" id="IPR055348">
    <property type="entry name" value="DctQ"/>
</dbReference>
<keyword evidence="4 9" id="KW-0997">Cell inner membrane</keyword>
<dbReference type="InterPro" id="IPR007387">
    <property type="entry name" value="TRAP_DctQ"/>
</dbReference>
<feature type="transmembrane region" description="Helical" evidence="9">
    <location>
        <begin position="88"/>
        <end position="111"/>
    </location>
</feature>
<dbReference type="Pfam" id="PF04290">
    <property type="entry name" value="DctQ"/>
    <property type="match status" value="1"/>
</dbReference>
<evidence type="ECO:0000256" key="7">
    <source>
        <dbReference type="ARBA" id="ARBA00023136"/>
    </source>
</evidence>
<dbReference type="RefSeq" id="WP_101344777.1">
    <property type="nucleotide sequence ID" value="NZ_PJAI02000003.1"/>
</dbReference>
<feature type="transmembrane region" description="Helical" evidence="9">
    <location>
        <begin position="134"/>
        <end position="156"/>
    </location>
</feature>
<evidence type="ECO:0000256" key="6">
    <source>
        <dbReference type="ARBA" id="ARBA00022989"/>
    </source>
</evidence>
<comment type="caution">
    <text evidence="11">The sequence shown here is derived from an EMBL/GenBank/DDBJ whole genome shotgun (WGS) entry which is preliminary data.</text>
</comment>
<evidence type="ECO:0000256" key="1">
    <source>
        <dbReference type="ARBA" id="ARBA00004429"/>
    </source>
</evidence>
<dbReference type="Proteomes" id="UP000815846">
    <property type="component" value="Unassembled WGS sequence"/>
</dbReference>
<proteinExistence type="inferred from homology"/>
<feature type="transmembrane region" description="Helical" evidence="9">
    <location>
        <begin position="52"/>
        <end position="67"/>
    </location>
</feature>
<evidence type="ECO:0000313" key="12">
    <source>
        <dbReference type="Proteomes" id="UP000815846"/>
    </source>
</evidence>
<evidence type="ECO:0000313" key="11">
    <source>
        <dbReference type="EMBL" id="TYK66696.1"/>
    </source>
</evidence>
<comment type="subunit">
    <text evidence="9">The complex comprises the extracytoplasmic solute receptor protein and the two transmembrane proteins.</text>
</comment>
<name>A0ABY3MZM3_9GAMM</name>
<keyword evidence="5 9" id="KW-0812">Transmembrane</keyword>
<keyword evidence="7 9" id="KW-0472">Membrane</keyword>
<keyword evidence="12" id="KW-1185">Reference proteome</keyword>
<dbReference type="PANTHER" id="PTHR35011">
    <property type="entry name" value="2,3-DIKETO-L-GULONATE TRAP TRANSPORTER SMALL PERMEASE PROTEIN YIAM"/>
    <property type="match status" value="1"/>
</dbReference>
<reference evidence="11 12" key="1">
    <citation type="submission" date="2019-08" db="EMBL/GenBank/DDBJ databases">
        <title>Microbe sample from Colwellia echini.</title>
        <authorList>
            <person name="Christiansen L."/>
            <person name="Pathiraja D."/>
            <person name="Schultz-Johansen M."/>
            <person name="Choi I.-G."/>
            <person name="Stougaard P."/>
        </authorList>
    </citation>
    <scope>NUCLEOTIDE SEQUENCE [LARGE SCALE GENOMIC DNA]</scope>
    <source>
        <strain evidence="11 12">A3</strain>
    </source>
</reference>
<evidence type="ECO:0000256" key="5">
    <source>
        <dbReference type="ARBA" id="ARBA00022692"/>
    </source>
</evidence>
<accession>A0ABY3MZM3</accession>
<sequence length="180" mass="20226">MNTSLKIISKIIDILGNLCSLLMLLMIANVFYDVIMRYFFNDVSIGMQELEWHLFAAMFMFGIAYTLKEDAHVRVDIFYDVMSAKKKAVINIFGSVALALPITLLILYYGYDYALEAYSMGEGSGDPGGLPHRWIVRSVIPLASCFLVLAILHVILSNIQILRGIPTLGVHNKYKNQGEL</sequence>
<keyword evidence="2 9" id="KW-0813">Transport</keyword>